<keyword evidence="2" id="KW-1185">Reference proteome</keyword>
<dbReference type="HOGENOM" id="CLU_061722_0_0_5"/>
<proteinExistence type="predicted"/>
<evidence type="ECO:0000313" key="2">
    <source>
        <dbReference type="Proteomes" id="UP000019443"/>
    </source>
</evidence>
<gene>
    <name evidence="1" type="ORF">LPU83_pLPU83d_1029</name>
</gene>
<organism evidence="1 2">
    <name type="scientific">Rhizobium favelukesii</name>
    <dbReference type="NCBI Taxonomy" id="348824"/>
    <lineage>
        <taxon>Bacteria</taxon>
        <taxon>Pseudomonadati</taxon>
        <taxon>Pseudomonadota</taxon>
        <taxon>Alphaproteobacteria</taxon>
        <taxon>Hyphomicrobiales</taxon>
        <taxon>Rhizobiaceae</taxon>
        <taxon>Rhizobium/Agrobacterium group</taxon>
        <taxon>Rhizobium</taxon>
    </lineage>
</organism>
<dbReference type="PANTHER" id="PTHR38597:SF1">
    <property type="entry name" value="BLL3834 PROTEIN"/>
    <property type="match status" value="1"/>
</dbReference>
<accession>W6RNS5</accession>
<dbReference type="RefSeq" id="WP_024316313.1">
    <property type="nucleotide sequence ID" value="NZ_ATTO01000032.1"/>
</dbReference>
<protein>
    <recommendedName>
        <fullName evidence="3">DUF763 domain-containing protein</fullName>
    </recommendedName>
</protein>
<name>W6RNS5_9HYPH</name>
<sequence>MSKRSGSADLPLHGGRVPPWLSDRMTRLGALIAEAIVHHYGRDEFLRRLSHPFWFQSFGSVMGMDWHSSGITTSVIGALKRGLKPLSGELGLHVCGGRGAQSRKTPEELVDIGYRVGIDGTRLAGVSRLVAKVDSAAVQDGFDLYLHGFIVADDGKWVVVQQGMNDERRQARRYHWLSEGLENFLDSPHRAIEGRGQGNIINLADRRADRSRLGQLDILATLGPDGIAREASALAQSAEREAVVADQLVLPHLVMPAHHDVRAGDIVMKRLHGSLAAAADCGPKDYQDLLLVPGVGARTVKALAMVAEVVHGAPCRFSDPARFSLAHGGKDRHPFPVPLKVYDETIRVMKSAISKGKLGREEELAALKRLDIQSRQMEQYVTGPDLKEIIAGEFRDSEHFGGRSVFGWERR</sequence>
<dbReference type="EMBL" id="HG916855">
    <property type="protein sequence ID" value="CDM62399.1"/>
    <property type="molecule type" value="Genomic_DNA"/>
</dbReference>
<dbReference type="Pfam" id="PF05559">
    <property type="entry name" value="DUF763"/>
    <property type="match status" value="1"/>
</dbReference>
<dbReference type="InterPro" id="IPR008482">
    <property type="entry name" value="DUF763"/>
</dbReference>
<dbReference type="AlphaFoldDB" id="W6RNS5"/>
<reference evidence="1" key="1">
    <citation type="submission" date="2013-11" db="EMBL/GenBank/DDBJ databases">
        <title>Draft genome sequence of the broad-host-range Rhizobium sp. LPU83 strain, a member of the low-genetic diversity Oregon-like Rhizobium sp. group.</title>
        <authorList>
            <person name="Wibberg D."/>
            <person name="Puehler A."/>
            <person name="Schlueter A."/>
        </authorList>
    </citation>
    <scope>NUCLEOTIDE SEQUENCE [LARGE SCALE GENOMIC DNA]</scope>
    <source>
        <strain evidence="1">LPU83</strain>
        <plasmid evidence="1">pLPU83d</plasmid>
    </source>
</reference>
<geneLocation type="plasmid" evidence="1 2">
    <name>pLPU83d</name>
</geneLocation>
<evidence type="ECO:0008006" key="3">
    <source>
        <dbReference type="Google" id="ProtNLM"/>
    </source>
</evidence>
<keyword evidence="1" id="KW-0614">Plasmid</keyword>
<dbReference type="Proteomes" id="UP000019443">
    <property type="component" value="Plasmid pLPU83d"/>
</dbReference>
<dbReference type="PATRIC" id="fig|348824.6.peg.6716"/>
<evidence type="ECO:0000313" key="1">
    <source>
        <dbReference type="EMBL" id="CDM62399.1"/>
    </source>
</evidence>
<dbReference type="PANTHER" id="PTHR38597">
    <property type="entry name" value="BLL3834 PROTEIN"/>
    <property type="match status" value="1"/>
</dbReference>
<dbReference type="KEGG" id="rhl:LPU83_pLPU83d_1029"/>